<accession>A0AAE1E1S7</accession>
<feature type="region of interest" description="Disordered" evidence="1">
    <location>
        <begin position="28"/>
        <end position="109"/>
    </location>
</feature>
<reference evidence="2" key="1">
    <citation type="journal article" date="2023" name="G3 (Bethesda)">
        <title>A reference genome for the long-term kleptoplast-retaining sea slug Elysia crispata morphotype clarki.</title>
        <authorList>
            <person name="Eastman K.E."/>
            <person name="Pendleton A.L."/>
            <person name="Shaikh M.A."/>
            <person name="Suttiyut T."/>
            <person name="Ogas R."/>
            <person name="Tomko P."/>
            <person name="Gavelis G."/>
            <person name="Widhalm J.R."/>
            <person name="Wisecaver J.H."/>
        </authorList>
    </citation>
    <scope>NUCLEOTIDE SEQUENCE</scope>
    <source>
        <strain evidence="2">ECLA1</strain>
    </source>
</reference>
<evidence type="ECO:0000256" key="1">
    <source>
        <dbReference type="SAM" id="MobiDB-lite"/>
    </source>
</evidence>
<sequence>MSKNRDCPISWPRIVHVVEGTREDQGDWIGNLHLHGGFPGGQSSSSPVRSPRQKPPSEAPVRSSRQKPPSEAPVRSPRQKPPSEAPVRSPRQKLPSEAPVRSPRETWRK</sequence>
<proteinExistence type="predicted"/>
<gene>
    <name evidence="2" type="ORF">RRG08_047112</name>
</gene>
<keyword evidence="3" id="KW-1185">Reference proteome</keyword>
<organism evidence="2 3">
    <name type="scientific">Elysia crispata</name>
    <name type="common">lettuce slug</name>
    <dbReference type="NCBI Taxonomy" id="231223"/>
    <lineage>
        <taxon>Eukaryota</taxon>
        <taxon>Metazoa</taxon>
        <taxon>Spiralia</taxon>
        <taxon>Lophotrochozoa</taxon>
        <taxon>Mollusca</taxon>
        <taxon>Gastropoda</taxon>
        <taxon>Heterobranchia</taxon>
        <taxon>Euthyneura</taxon>
        <taxon>Panpulmonata</taxon>
        <taxon>Sacoglossa</taxon>
        <taxon>Placobranchoidea</taxon>
        <taxon>Plakobranchidae</taxon>
        <taxon>Elysia</taxon>
    </lineage>
</organism>
<protein>
    <submittedName>
        <fullName evidence="2">Uncharacterized protein</fullName>
    </submittedName>
</protein>
<feature type="compositionally biased region" description="Low complexity" evidence="1">
    <location>
        <begin position="41"/>
        <end position="50"/>
    </location>
</feature>
<comment type="caution">
    <text evidence="2">The sequence shown here is derived from an EMBL/GenBank/DDBJ whole genome shotgun (WGS) entry which is preliminary data.</text>
</comment>
<dbReference type="EMBL" id="JAWDGP010001480">
    <property type="protein sequence ID" value="KAK3791204.1"/>
    <property type="molecule type" value="Genomic_DNA"/>
</dbReference>
<evidence type="ECO:0000313" key="3">
    <source>
        <dbReference type="Proteomes" id="UP001283361"/>
    </source>
</evidence>
<dbReference type="AlphaFoldDB" id="A0AAE1E1S7"/>
<evidence type="ECO:0000313" key="2">
    <source>
        <dbReference type="EMBL" id="KAK3791204.1"/>
    </source>
</evidence>
<name>A0AAE1E1S7_9GAST</name>
<dbReference type="Proteomes" id="UP001283361">
    <property type="component" value="Unassembled WGS sequence"/>
</dbReference>